<gene>
    <name evidence="2" type="ORF">CY0110_32400</name>
</gene>
<dbReference type="OrthoDB" id="582479at2"/>
<proteinExistence type="predicted"/>
<evidence type="ECO:0000256" key="1">
    <source>
        <dbReference type="SAM" id="Coils"/>
    </source>
</evidence>
<dbReference type="Proteomes" id="UP000003781">
    <property type="component" value="Unassembled WGS sequence"/>
</dbReference>
<sequence>MAKENKRKISVKREEIDEIESQEDLLIRQENNWRNHSTVYDEIREDCRLDSLDNLGNVHYQHPDGDLLFEVEDISEDYLDYLLGYE</sequence>
<name>A3IS68_9CHRO</name>
<evidence type="ECO:0000313" key="2">
    <source>
        <dbReference type="EMBL" id="EAZ90746.1"/>
    </source>
</evidence>
<organism evidence="2 3">
    <name type="scientific">Crocosphaera chwakensis CCY0110</name>
    <dbReference type="NCBI Taxonomy" id="391612"/>
    <lineage>
        <taxon>Bacteria</taxon>
        <taxon>Bacillati</taxon>
        <taxon>Cyanobacteriota</taxon>
        <taxon>Cyanophyceae</taxon>
        <taxon>Oscillatoriophycideae</taxon>
        <taxon>Chroococcales</taxon>
        <taxon>Aphanothecaceae</taxon>
        <taxon>Crocosphaera</taxon>
        <taxon>Crocosphaera chwakensis</taxon>
    </lineage>
</organism>
<reference evidence="2 3" key="1">
    <citation type="submission" date="2007-03" db="EMBL/GenBank/DDBJ databases">
        <authorList>
            <person name="Stal L."/>
            <person name="Ferriera S."/>
            <person name="Johnson J."/>
            <person name="Kravitz S."/>
            <person name="Beeson K."/>
            <person name="Sutton G."/>
            <person name="Rogers Y.-H."/>
            <person name="Friedman R."/>
            <person name="Frazier M."/>
            <person name="Venter J.C."/>
        </authorList>
    </citation>
    <scope>NUCLEOTIDE SEQUENCE [LARGE SCALE GENOMIC DNA]</scope>
    <source>
        <strain evidence="2 3">CCY0110</strain>
    </source>
</reference>
<dbReference type="RefSeq" id="WP_008276225.1">
    <property type="nucleotide sequence ID" value="NZ_AAXW01000021.1"/>
</dbReference>
<feature type="coiled-coil region" evidence="1">
    <location>
        <begin position="2"/>
        <end position="32"/>
    </location>
</feature>
<dbReference type="EMBL" id="AAXW01000021">
    <property type="protein sequence ID" value="EAZ90746.1"/>
    <property type="molecule type" value="Genomic_DNA"/>
</dbReference>
<comment type="caution">
    <text evidence="2">The sequence shown here is derived from an EMBL/GenBank/DDBJ whole genome shotgun (WGS) entry which is preliminary data.</text>
</comment>
<keyword evidence="1" id="KW-0175">Coiled coil</keyword>
<dbReference type="AlphaFoldDB" id="A3IS68"/>
<keyword evidence="3" id="KW-1185">Reference proteome</keyword>
<accession>A3IS68</accession>
<evidence type="ECO:0000313" key="3">
    <source>
        <dbReference type="Proteomes" id="UP000003781"/>
    </source>
</evidence>
<dbReference type="eggNOG" id="ENOG5030GMN">
    <property type="taxonomic scope" value="Bacteria"/>
</dbReference>
<protein>
    <submittedName>
        <fullName evidence="2">Uncharacterized protein</fullName>
    </submittedName>
</protein>